<dbReference type="OrthoDB" id="9887at2157"/>
<evidence type="ECO:0000256" key="3">
    <source>
        <dbReference type="ARBA" id="ARBA00022598"/>
    </source>
</evidence>
<feature type="binding site" evidence="13">
    <location>
        <begin position="330"/>
        <end position="331"/>
    </location>
    <ligand>
        <name>GMP</name>
        <dbReference type="ChEBI" id="CHEBI:58115"/>
    </ligand>
</feature>
<feature type="binding site" evidence="13">
    <location>
        <begin position="204"/>
        <end position="208"/>
    </location>
    <ligand>
        <name>GMP</name>
        <dbReference type="ChEBI" id="CHEBI:58115"/>
    </ligand>
</feature>
<feature type="binding site" evidence="13">
    <location>
        <begin position="405"/>
        <end position="408"/>
    </location>
    <ligand>
        <name>GMP</name>
        <dbReference type="ChEBI" id="CHEBI:58115"/>
    </ligand>
</feature>
<keyword evidence="3 15" id="KW-0436">Ligase</keyword>
<dbReference type="RefSeq" id="WP_048196738.1">
    <property type="nucleotide sequence ID" value="NZ_CBTY010000009.1"/>
</dbReference>
<keyword evidence="6 13" id="KW-0342">GTP-binding</keyword>
<keyword evidence="17" id="KW-1185">Reference proteome</keyword>
<evidence type="ECO:0000256" key="6">
    <source>
        <dbReference type="ARBA" id="ARBA00023134"/>
    </source>
</evidence>
<dbReference type="EC" id="6.5.1.-" evidence="15"/>
<keyword evidence="4 14" id="KW-0479">Metal-binding</keyword>
<feature type="active site" description="GMP-histidine intermediate" evidence="12">
    <location>
        <position position="405"/>
    </location>
</feature>
<comment type="function">
    <text evidence="9">Essential for tRNA splicing and maturation. Acts by directly joining spliced tRNA halves to mature-sized tRNAs. Joins RNA with 2',3'-cyclic-phosphate or 3'-phosphate ends to RNA with 5'-hydroxy ends.</text>
</comment>
<comment type="catalytic activity">
    <reaction evidence="11">
        <text>a 3'-end 2',3'-cyclophospho-ribonucleotide-RNA + a 5'-end dephospho-ribonucleoside-RNA + GTP + H2O = a ribonucleotidyl-ribonucleotide-RNA + GMP + diphosphate + H(+)</text>
        <dbReference type="Rhea" id="RHEA:68080"/>
        <dbReference type="Rhea" id="RHEA-COMP:10464"/>
        <dbReference type="Rhea" id="RHEA-COMP:13936"/>
        <dbReference type="Rhea" id="RHEA-COMP:17355"/>
        <dbReference type="ChEBI" id="CHEBI:15377"/>
        <dbReference type="ChEBI" id="CHEBI:15378"/>
        <dbReference type="ChEBI" id="CHEBI:33019"/>
        <dbReference type="ChEBI" id="CHEBI:37565"/>
        <dbReference type="ChEBI" id="CHEBI:58115"/>
        <dbReference type="ChEBI" id="CHEBI:83064"/>
        <dbReference type="ChEBI" id="CHEBI:138284"/>
        <dbReference type="ChEBI" id="CHEBI:173118"/>
        <dbReference type="EC" id="6.5.1.8"/>
    </reaction>
</comment>
<dbReference type="GO" id="GO:0003972">
    <property type="term" value="F:RNA ligase (ATP) activity"/>
    <property type="evidence" value="ECO:0007669"/>
    <property type="project" value="TreeGrafter"/>
</dbReference>
<feature type="binding site" evidence="13">
    <location>
        <position position="386"/>
    </location>
    <ligand>
        <name>GMP</name>
        <dbReference type="ChEBI" id="CHEBI:58115"/>
    </ligand>
</feature>
<accession>V6AV61</accession>
<dbReference type="STRING" id="1407055.NITUZ_40519"/>
<dbReference type="EMBL" id="CBTY010000009">
    <property type="protein sequence ID" value="CDI06353.1"/>
    <property type="molecule type" value="Genomic_DNA"/>
</dbReference>
<feature type="binding site" evidence="14">
    <location>
        <position position="96"/>
    </location>
    <ligand>
        <name>Mn(2+)</name>
        <dbReference type="ChEBI" id="CHEBI:29035"/>
        <label>1</label>
    </ligand>
</feature>
<dbReference type="PANTHER" id="PTHR11118">
    <property type="entry name" value="RNA-SPLICING LIGASE RTCB HOMOLOG"/>
    <property type="match status" value="1"/>
</dbReference>
<evidence type="ECO:0000256" key="2">
    <source>
        <dbReference type="ARBA" id="ARBA00011245"/>
    </source>
</evidence>
<comment type="catalytic activity">
    <reaction evidence="10">
        <text>a 3'-end 3'-phospho-ribonucleotide-RNA + a 5'-end dephospho-ribonucleoside-RNA + GTP = a ribonucleotidyl-ribonucleotide-RNA + GMP + diphosphate</text>
        <dbReference type="Rhea" id="RHEA:68076"/>
        <dbReference type="Rhea" id="RHEA-COMP:10463"/>
        <dbReference type="Rhea" id="RHEA-COMP:13936"/>
        <dbReference type="Rhea" id="RHEA-COMP:17355"/>
        <dbReference type="ChEBI" id="CHEBI:33019"/>
        <dbReference type="ChEBI" id="CHEBI:37565"/>
        <dbReference type="ChEBI" id="CHEBI:58115"/>
        <dbReference type="ChEBI" id="CHEBI:83062"/>
        <dbReference type="ChEBI" id="CHEBI:138284"/>
        <dbReference type="ChEBI" id="CHEBI:173118"/>
        <dbReference type="EC" id="6.5.1.8"/>
    </reaction>
</comment>
<comment type="cofactor">
    <cofactor evidence="14 15">
        <name>Mn(2+)</name>
        <dbReference type="ChEBI" id="CHEBI:29035"/>
    </cofactor>
    <text evidence="14 15">Binds 2 manganese ions per subunit.</text>
</comment>
<evidence type="ECO:0000256" key="13">
    <source>
        <dbReference type="PIRSR" id="PIRSR601233-2"/>
    </source>
</evidence>
<proteinExistence type="inferred from homology"/>
<feature type="binding site" evidence="13">
    <location>
        <begin position="379"/>
        <end position="382"/>
    </location>
    <ligand>
        <name>GMP</name>
        <dbReference type="ChEBI" id="CHEBI:58115"/>
    </ligand>
</feature>
<keyword evidence="7 14" id="KW-0464">Manganese</keyword>
<evidence type="ECO:0000256" key="11">
    <source>
        <dbReference type="ARBA" id="ARBA00049514"/>
    </source>
</evidence>
<evidence type="ECO:0000256" key="15">
    <source>
        <dbReference type="RuleBase" id="RU371113"/>
    </source>
</evidence>
<comment type="subunit">
    <text evidence="2 15">Monomer.</text>
</comment>
<gene>
    <name evidence="15" type="primary">rtcB</name>
    <name evidence="16" type="ORF">NITUZ_40519</name>
</gene>
<dbReference type="InterPro" id="IPR036025">
    <property type="entry name" value="RtcB-like_sf"/>
</dbReference>
<dbReference type="AlphaFoldDB" id="V6AV61"/>
<evidence type="ECO:0000256" key="4">
    <source>
        <dbReference type="ARBA" id="ARBA00022723"/>
    </source>
</evidence>
<dbReference type="FunFam" id="3.90.1860.10:FF:000001">
    <property type="entry name" value="tRNA-splicing ligase RtcB homolog"/>
    <property type="match status" value="1"/>
</dbReference>
<evidence type="ECO:0000313" key="16">
    <source>
        <dbReference type="EMBL" id="CDI06353.1"/>
    </source>
</evidence>
<dbReference type="InterPro" id="IPR001233">
    <property type="entry name" value="RtcB"/>
</dbReference>
<feature type="binding site" evidence="14">
    <location>
        <position position="236"/>
    </location>
    <ligand>
        <name>Mn(2+)</name>
        <dbReference type="ChEBI" id="CHEBI:29035"/>
        <label>2</label>
    </ligand>
</feature>
<sequence>MLEHIKKISSLEYRIETDAAIGMNVPVRVFANDDLLKKMINDRTIEQAVNVAMLPGVQKNVVVLPDGHQGYGFPVGGVAAMDYYEGIISPGSVGYDINCGVRLVRTNLTEAQVRPRLEALVAELFATIPAGMSKKEGCIDLSSSELDEVLVRGVPWLADHNYATKDDIRMCEEGGHMEGADPHAVSDVARRRAMPQLGSIGSGNHFLEIQKVDKIYDLEAAKLMGLEEGLVTILIHCGSRGFGHQICKDYLVVCEHSHQKYGIELPDRQLACVPNLSEEGESYKKAMRAAMNYSWCNRQAITHWTRRSFELVFGKSESDLDMKLVYDIAHNSAKVETHRIEGRERKVTVHRKGATRAFPAGSAEIPEKYRRIGQPTFIPGSMGSASWVLLGMSSSLELTFGSTVHGAGRLMSRTAAHKAYNYKQVVEDLQQKGIHLRSTTRYDVVEEAPQVYKDVDIVAEISHRLGIATKVARLVPIGVMKG</sequence>
<evidence type="ECO:0000256" key="14">
    <source>
        <dbReference type="PIRSR" id="PIRSR601233-3"/>
    </source>
</evidence>
<evidence type="ECO:0000256" key="7">
    <source>
        <dbReference type="ARBA" id="ARBA00023211"/>
    </source>
</evidence>
<feature type="binding site" evidence="14">
    <location>
        <position position="330"/>
    </location>
    <ligand>
        <name>Mn(2+)</name>
        <dbReference type="ChEBI" id="CHEBI:29035"/>
        <label>2</label>
    </ligand>
</feature>
<keyword evidence="5 13" id="KW-0547">Nucleotide-binding</keyword>
<protein>
    <recommendedName>
        <fullName evidence="8 15">tRNA-splicing ligase RtcB</fullName>
        <ecNumber evidence="15">6.5.1.-</ecNumber>
    </recommendedName>
</protein>
<dbReference type="GO" id="GO:0170057">
    <property type="term" value="F:RNA ligase (GTP) activity"/>
    <property type="evidence" value="ECO:0007669"/>
    <property type="project" value="UniProtKB-EC"/>
</dbReference>
<feature type="binding site" evidence="14">
    <location>
        <position position="205"/>
    </location>
    <ligand>
        <name>Mn(2+)</name>
        <dbReference type="ChEBI" id="CHEBI:29035"/>
        <label>1</label>
    </ligand>
</feature>
<evidence type="ECO:0000256" key="1">
    <source>
        <dbReference type="ARBA" id="ARBA00008071"/>
    </source>
</evidence>
<dbReference type="GO" id="GO:0005525">
    <property type="term" value="F:GTP binding"/>
    <property type="evidence" value="ECO:0007669"/>
    <property type="project" value="UniProtKB-KW"/>
</dbReference>
<organism evidence="16 17">
    <name type="scientific">Candidatus Nitrosotenuis uzonensis</name>
    <dbReference type="NCBI Taxonomy" id="1407055"/>
    <lineage>
        <taxon>Archaea</taxon>
        <taxon>Nitrososphaerota</taxon>
        <taxon>Candidatus Nitrosotenuis</taxon>
    </lineage>
</organism>
<evidence type="ECO:0000256" key="10">
    <source>
        <dbReference type="ARBA" id="ARBA00047746"/>
    </source>
</evidence>
<dbReference type="Pfam" id="PF01139">
    <property type="entry name" value="RtcB"/>
    <property type="match status" value="1"/>
</dbReference>
<evidence type="ECO:0000256" key="8">
    <source>
        <dbReference type="ARBA" id="ARBA00033766"/>
    </source>
</evidence>
<comment type="similarity">
    <text evidence="1 15">Belongs to the RtcB family.</text>
</comment>
<name>V6AV61_9ARCH</name>
<dbReference type="SUPFAM" id="SSF103365">
    <property type="entry name" value="Hypothetical protein PH1602"/>
    <property type="match status" value="1"/>
</dbReference>
<dbReference type="Proteomes" id="UP000018159">
    <property type="component" value="Unassembled WGS sequence"/>
</dbReference>
<reference evidence="16 17" key="1">
    <citation type="journal article" date="2013" name="PLoS ONE">
        <title>Enrichment and Genome Sequence of the Group I.1a Ammonia-Oxidizing Archaeon ?Ca. Nitrosotenuis uzonensis? Representing a Clade Globally.</title>
        <authorList>
            <person name="Lebedeva E.V."/>
            <person name="Hatzenpichler R."/>
            <person name="Pelletier E."/>
            <person name="Schuster N."/>
            <person name="Hauzmayer S."/>
            <person name="Bulaev A."/>
            <person name="Grigor'eva N.V."/>
            <person name="Galushko A."/>
            <person name="Schmid M."/>
            <person name="Palatinszky M."/>
            <person name="Le Paslier D."/>
            <person name="Daims H."/>
            <person name="Wagner M."/>
        </authorList>
    </citation>
    <scope>NUCLEOTIDE SEQUENCE [LARGE SCALE GENOMIC DNA]</scope>
    <source>
        <strain evidence="16 17">N4</strain>
    </source>
</reference>
<evidence type="ECO:0000313" key="17">
    <source>
        <dbReference type="Proteomes" id="UP000018159"/>
    </source>
</evidence>
<evidence type="ECO:0000256" key="5">
    <source>
        <dbReference type="ARBA" id="ARBA00022741"/>
    </source>
</evidence>
<feature type="binding site" evidence="13">
    <location>
        <position position="481"/>
    </location>
    <ligand>
        <name>GMP</name>
        <dbReference type="ChEBI" id="CHEBI:58115"/>
    </ligand>
</feature>
<evidence type="ECO:0000256" key="12">
    <source>
        <dbReference type="PIRSR" id="PIRSR601233-1"/>
    </source>
</evidence>
<dbReference type="Gene3D" id="3.90.1860.10">
    <property type="entry name" value="tRNA-splicing ligase RtcB"/>
    <property type="match status" value="1"/>
</dbReference>
<evidence type="ECO:0000256" key="9">
    <source>
        <dbReference type="ARBA" id="ARBA00045316"/>
    </source>
</evidence>
<comment type="caution">
    <text evidence="16">The sequence shown here is derived from an EMBL/GenBank/DDBJ whole genome shotgun (WGS) entry which is preliminary data.</text>
</comment>
<dbReference type="GO" id="GO:0046872">
    <property type="term" value="F:metal ion binding"/>
    <property type="evidence" value="ECO:0007669"/>
    <property type="project" value="UniProtKB-UniRule"/>
</dbReference>
<dbReference type="PANTHER" id="PTHR11118:SF1">
    <property type="entry name" value="RNA-SPLICING LIGASE RTCB HOMOLOG"/>
    <property type="match status" value="1"/>
</dbReference>
<dbReference type="GO" id="GO:0006388">
    <property type="term" value="P:tRNA splicing, via endonucleolytic cleavage and ligation"/>
    <property type="evidence" value="ECO:0007669"/>
    <property type="project" value="UniProtKB-ARBA"/>
</dbReference>